<accession>A0A0W7WMI5</accession>
<evidence type="ECO:0000313" key="2">
    <source>
        <dbReference type="EMBL" id="KUF11782.1"/>
    </source>
</evidence>
<keyword evidence="1" id="KW-0732">Signal</keyword>
<feature type="signal peptide" evidence="1">
    <location>
        <begin position="1"/>
        <end position="20"/>
    </location>
</feature>
<proteinExistence type="predicted"/>
<evidence type="ECO:0000256" key="1">
    <source>
        <dbReference type="SAM" id="SignalP"/>
    </source>
</evidence>
<name>A0A0W7WMI5_9RHOB</name>
<organism evidence="2 3">
    <name type="scientific">Pseudoponticoccus marisrubri</name>
    <dbReference type="NCBI Taxonomy" id="1685382"/>
    <lineage>
        <taxon>Bacteria</taxon>
        <taxon>Pseudomonadati</taxon>
        <taxon>Pseudomonadota</taxon>
        <taxon>Alphaproteobacteria</taxon>
        <taxon>Rhodobacterales</taxon>
        <taxon>Roseobacteraceae</taxon>
        <taxon>Pseudoponticoccus</taxon>
    </lineage>
</organism>
<evidence type="ECO:0008006" key="4">
    <source>
        <dbReference type="Google" id="ProtNLM"/>
    </source>
</evidence>
<comment type="caution">
    <text evidence="2">The sequence shown here is derived from an EMBL/GenBank/DDBJ whole genome shotgun (WGS) entry which is preliminary data.</text>
</comment>
<evidence type="ECO:0000313" key="3">
    <source>
        <dbReference type="Proteomes" id="UP000054396"/>
    </source>
</evidence>
<feature type="chain" id="PRO_5006936479" description="DUF3299 domain-containing protein" evidence="1">
    <location>
        <begin position="21"/>
        <end position="140"/>
    </location>
</feature>
<dbReference type="EMBL" id="LPXO01000002">
    <property type="protein sequence ID" value="KUF11782.1"/>
    <property type="molecule type" value="Genomic_DNA"/>
</dbReference>
<gene>
    <name evidence="2" type="ORF">AVJ23_04140</name>
</gene>
<dbReference type="RefSeq" id="WP_058860899.1">
    <property type="nucleotide sequence ID" value="NZ_LPXO01000002.1"/>
</dbReference>
<dbReference type="Gene3D" id="2.40.50.870">
    <property type="entry name" value="Protein of unknown function (DUF3299)"/>
    <property type="match status" value="1"/>
</dbReference>
<protein>
    <recommendedName>
        <fullName evidence="4">DUF3299 domain-containing protein</fullName>
    </recommendedName>
</protein>
<sequence length="140" mass="15541">MRRFLSLTLALGLLAGPALSNPWDLIQQIGYKETEANGRWRVEKTIPPELRAMAPDFRITGYYVPVQAQARVTQFLLVPDPADCPFCGESGYGPTLEVTARRAMPDMPEGTRITLKGRLAIDDSDTTYRAVMLENAVLVD</sequence>
<dbReference type="OrthoDB" id="7863575at2"/>
<reference evidence="2 3" key="1">
    <citation type="submission" date="2015-12" db="EMBL/GenBank/DDBJ databases">
        <authorList>
            <person name="Shamseldin A."/>
            <person name="Moawad H."/>
            <person name="Abd El-Rahim W.M."/>
            <person name="Sadowsky M.J."/>
        </authorList>
    </citation>
    <scope>NUCLEOTIDE SEQUENCE [LARGE SCALE GENOMIC DNA]</scope>
    <source>
        <strain evidence="2 3">SJ5A-1</strain>
    </source>
</reference>
<dbReference type="Proteomes" id="UP000054396">
    <property type="component" value="Unassembled WGS sequence"/>
</dbReference>
<dbReference type="AlphaFoldDB" id="A0A0W7WMI5"/>
<keyword evidence="3" id="KW-1185">Reference proteome</keyword>